<evidence type="ECO:0000313" key="2">
    <source>
        <dbReference type="Proteomes" id="UP000716291"/>
    </source>
</evidence>
<proteinExistence type="predicted"/>
<comment type="caution">
    <text evidence="1">The sequence shown here is derived from an EMBL/GenBank/DDBJ whole genome shotgun (WGS) entry which is preliminary data.</text>
</comment>
<dbReference type="EMBL" id="JAANQT010000107">
    <property type="protein sequence ID" value="KAG1314486.1"/>
    <property type="molecule type" value="Genomic_DNA"/>
</dbReference>
<gene>
    <name evidence="1" type="ORF">G6F64_001419</name>
</gene>
<accession>A0A9P6XI90</accession>
<dbReference type="Proteomes" id="UP000716291">
    <property type="component" value="Unassembled WGS sequence"/>
</dbReference>
<sequence length="82" mass="9187">MDVDQSTLCEETKEVKWSCFDDHGLVEEEDIMDDIVSSYASTLDKLTGNCPKDTRNTAVLIVLSPSALTAGTIARQRRRMHK</sequence>
<name>A0A9P6XI90_RHIOR</name>
<protein>
    <submittedName>
        <fullName evidence="1">Uncharacterized protein</fullName>
    </submittedName>
</protein>
<evidence type="ECO:0000313" key="1">
    <source>
        <dbReference type="EMBL" id="KAG1314486.1"/>
    </source>
</evidence>
<keyword evidence="2" id="KW-1185">Reference proteome</keyword>
<reference evidence="1" key="1">
    <citation type="journal article" date="2020" name="Microb. Genom.">
        <title>Genetic diversity of clinical and environmental Mucorales isolates obtained from an investigation of mucormycosis cases among solid organ transplant recipients.</title>
        <authorList>
            <person name="Nguyen M.H."/>
            <person name="Kaul D."/>
            <person name="Muto C."/>
            <person name="Cheng S.J."/>
            <person name="Richter R.A."/>
            <person name="Bruno V.M."/>
            <person name="Liu G."/>
            <person name="Beyhan S."/>
            <person name="Sundermann A.J."/>
            <person name="Mounaud S."/>
            <person name="Pasculle A.W."/>
            <person name="Nierman W.C."/>
            <person name="Driscoll E."/>
            <person name="Cumbie R."/>
            <person name="Clancy C.J."/>
            <person name="Dupont C.L."/>
        </authorList>
    </citation>
    <scope>NUCLEOTIDE SEQUENCE</scope>
    <source>
        <strain evidence="1">GL11</strain>
    </source>
</reference>
<organism evidence="1 2">
    <name type="scientific">Rhizopus oryzae</name>
    <name type="common">Mucormycosis agent</name>
    <name type="synonym">Rhizopus arrhizus var. delemar</name>
    <dbReference type="NCBI Taxonomy" id="64495"/>
    <lineage>
        <taxon>Eukaryota</taxon>
        <taxon>Fungi</taxon>
        <taxon>Fungi incertae sedis</taxon>
        <taxon>Mucoromycota</taxon>
        <taxon>Mucoromycotina</taxon>
        <taxon>Mucoromycetes</taxon>
        <taxon>Mucorales</taxon>
        <taxon>Mucorineae</taxon>
        <taxon>Rhizopodaceae</taxon>
        <taxon>Rhizopus</taxon>
    </lineage>
</organism>
<dbReference type="AlphaFoldDB" id="A0A9P6XI90"/>